<dbReference type="RefSeq" id="WP_344946738.1">
    <property type="nucleotide sequence ID" value="NZ_BAAAZR010000027.1"/>
</dbReference>
<dbReference type="PROSITE" id="PS50975">
    <property type="entry name" value="ATP_GRASP"/>
    <property type="match status" value="1"/>
</dbReference>
<dbReference type="PANTHER" id="PTHR43585:SF2">
    <property type="entry name" value="ATP-GRASP ENZYME FSQD"/>
    <property type="match status" value="1"/>
</dbReference>
<reference evidence="7" key="1">
    <citation type="journal article" date="2019" name="Int. J. Syst. Evol. Microbiol.">
        <title>The Global Catalogue of Microorganisms (GCM) 10K type strain sequencing project: providing services to taxonomists for standard genome sequencing and annotation.</title>
        <authorList>
            <consortium name="The Broad Institute Genomics Platform"/>
            <consortium name="The Broad Institute Genome Sequencing Center for Infectious Disease"/>
            <person name="Wu L."/>
            <person name="Ma J."/>
        </authorList>
    </citation>
    <scope>NUCLEOTIDE SEQUENCE [LARGE SCALE GENOMIC DNA]</scope>
    <source>
        <strain evidence="7">JCM 16908</strain>
    </source>
</reference>
<dbReference type="EMBL" id="BAAAZR010000027">
    <property type="protein sequence ID" value="GAA3828542.1"/>
    <property type="molecule type" value="Genomic_DNA"/>
</dbReference>
<keyword evidence="1" id="KW-0436">Ligase</keyword>
<evidence type="ECO:0000259" key="5">
    <source>
        <dbReference type="PROSITE" id="PS50975"/>
    </source>
</evidence>
<evidence type="ECO:0000313" key="7">
    <source>
        <dbReference type="Proteomes" id="UP001500888"/>
    </source>
</evidence>
<keyword evidence="3 4" id="KW-0067">ATP-binding</keyword>
<dbReference type="SUPFAM" id="SSF56059">
    <property type="entry name" value="Glutathione synthetase ATP-binding domain-like"/>
    <property type="match status" value="1"/>
</dbReference>
<evidence type="ECO:0000256" key="3">
    <source>
        <dbReference type="ARBA" id="ARBA00022840"/>
    </source>
</evidence>
<comment type="caution">
    <text evidence="6">The sequence shown here is derived from an EMBL/GenBank/DDBJ whole genome shotgun (WGS) entry which is preliminary data.</text>
</comment>
<dbReference type="Gene3D" id="3.30.470.20">
    <property type="entry name" value="ATP-grasp fold, B domain"/>
    <property type="match status" value="1"/>
</dbReference>
<dbReference type="PANTHER" id="PTHR43585">
    <property type="entry name" value="FUMIPYRROLE BIOSYNTHESIS PROTEIN C"/>
    <property type="match status" value="1"/>
</dbReference>
<proteinExistence type="predicted"/>
<evidence type="ECO:0000256" key="1">
    <source>
        <dbReference type="ARBA" id="ARBA00022598"/>
    </source>
</evidence>
<dbReference type="InterPro" id="IPR052032">
    <property type="entry name" value="ATP-dep_AA_Ligase"/>
</dbReference>
<evidence type="ECO:0000256" key="2">
    <source>
        <dbReference type="ARBA" id="ARBA00022741"/>
    </source>
</evidence>
<evidence type="ECO:0000313" key="6">
    <source>
        <dbReference type="EMBL" id="GAA3828542.1"/>
    </source>
</evidence>
<protein>
    <recommendedName>
        <fullName evidence="5">ATP-grasp domain-containing protein</fullName>
    </recommendedName>
</protein>
<keyword evidence="2 4" id="KW-0547">Nucleotide-binding</keyword>
<accession>A0ABP7IWC2</accession>
<sequence>MTGDGNTPAGTVVLIGGRAEREFTILRELGYRILYLDRRVPLHCMPWVDVPIDVDVDDWDLVAKVIRDRLDGATPAAVLTHVEPRIPLMAHLNEQLMPGPRGLTVEAAWNCRDKWRTRSRLRDAGLPVPGFGLAGNADEAVELADDIGLPVVVKPRDGAGAFGVRRCTTPDQVGEAAAAVLADPGLATQAGVLVEQYIDGPEYAVQTLTVDGWTRRLSVFRQHMTEPPVFVEIGYEQPSGLEAADEATLTAVVASALAALGVTDWISHTQVRRGPDGFQIVEVNARRPGGRLVEMTTAVSGVDMTRAASQLALGLPVTAEEPQATHALYSSIVFDEPGFVTYRTGLDLAGYPGPPAPIVEVEVAPGEPVLPVDHPEGGVYGRIVTFGRTASEVADGVARIRDALDLQVTALDDLAWLGSDSREYKSCC</sequence>
<gene>
    <name evidence="6" type="ORF">GCM10022226_56720</name>
</gene>
<dbReference type="SMART" id="SM01209">
    <property type="entry name" value="GARS_A"/>
    <property type="match status" value="1"/>
</dbReference>
<evidence type="ECO:0000256" key="4">
    <source>
        <dbReference type="PROSITE-ProRule" id="PRU00409"/>
    </source>
</evidence>
<dbReference type="InterPro" id="IPR011761">
    <property type="entry name" value="ATP-grasp"/>
</dbReference>
<feature type="domain" description="ATP-grasp" evidence="5">
    <location>
        <begin position="118"/>
        <end position="313"/>
    </location>
</feature>
<keyword evidence="7" id="KW-1185">Reference proteome</keyword>
<dbReference type="Proteomes" id="UP001500888">
    <property type="component" value="Unassembled WGS sequence"/>
</dbReference>
<dbReference type="Pfam" id="PF13535">
    <property type="entry name" value="ATP-grasp_4"/>
    <property type="match status" value="1"/>
</dbReference>
<name>A0ABP7IWC2_9ACTN</name>
<organism evidence="6 7">
    <name type="scientific">Sphaerisporangium flaviroseum</name>
    <dbReference type="NCBI Taxonomy" id="509199"/>
    <lineage>
        <taxon>Bacteria</taxon>
        <taxon>Bacillati</taxon>
        <taxon>Actinomycetota</taxon>
        <taxon>Actinomycetes</taxon>
        <taxon>Streptosporangiales</taxon>
        <taxon>Streptosporangiaceae</taxon>
        <taxon>Sphaerisporangium</taxon>
    </lineage>
</organism>